<dbReference type="EMBL" id="JBHLUB010000032">
    <property type="protein sequence ID" value="MFC0582928.1"/>
    <property type="molecule type" value="Genomic_DNA"/>
</dbReference>
<keyword evidence="2" id="KW-1185">Reference proteome</keyword>
<sequence length="307" mass="35653">MLRDRGMEVSDDVARQWLSVVSYYRLSGYWYLTRVADPTNPDKRLDSFSPGTTFSDVVQLYEADLKLRTLIHDGIERIEIACRTQLIGVLRGNEALAYLKPSSMYRDNFDLESWWKTASKRVSRARKHHKAVEHYSKNYKEQFPLWVLAEVLDFSDTSKLFQGLSFQKQRRIAENLGLRIDMNRLSKTQRKKLHKKHPLANWLEQLSVLRNYCAHHSRVWNSSYVPVPTNALKTIPGLESLPTGQSEKIYGALVIMTKLLETISPRSSWKRGVRALLEENFLTNKLVDSEDLGIPERWADEPIWQTG</sequence>
<dbReference type="Pfam" id="PF07751">
    <property type="entry name" value="Abi_2"/>
    <property type="match status" value="1"/>
</dbReference>
<proteinExistence type="predicted"/>
<comment type="caution">
    <text evidence="1">The sequence shown here is derived from an EMBL/GenBank/DDBJ whole genome shotgun (WGS) entry which is preliminary data.</text>
</comment>
<evidence type="ECO:0000313" key="2">
    <source>
        <dbReference type="Proteomes" id="UP001589862"/>
    </source>
</evidence>
<evidence type="ECO:0000313" key="1">
    <source>
        <dbReference type="EMBL" id="MFC0582928.1"/>
    </source>
</evidence>
<reference evidence="1 2" key="1">
    <citation type="submission" date="2024-09" db="EMBL/GenBank/DDBJ databases">
        <authorList>
            <person name="Sun Q."/>
            <person name="Mori K."/>
        </authorList>
    </citation>
    <scope>NUCLEOTIDE SEQUENCE [LARGE SCALE GENOMIC DNA]</scope>
    <source>
        <strain evidence="1 2">NCAIM B.02604</strain>
    </source>
</reference>
<dbReference type="Proteomes" id="UP001589862">
    <property type="component" value="Unassembled WGS sequence"/>
</dbReference>
<protein>
    <submittedName>
        <fullName evidence="1">Abi family protein</fullName>
    </submittedName>
</protein>
<organism evidence="1 2">
    <name type="scientific">Micrococcoides hystricis</name>
    <dbReference type="NCBI Taxonomy" id="1572761"/>
    <lineage>
        <taxon>Bacteria</taxon>
        <taxon>Bacillati</taxon>
        <taxon>Actinomycetota</taxon>
        <taxon>Actinomycetes</taxon>
        <taxon>Micrococcales</taxon>
        <taxon>Micrococcaceae</taxon>
        <taxon>Micrococcoides</taxon>
    </lineage>
</organism>
<accession>A0ABV6PCT7</accession>
<dbReference type="RefSeq" id="WP_377460479.1">
    <property type="nucleotide sequence ID" value="NZ_JBHLUB010000032.1"/>
</dbReference>
<dbReference type="InterPro" id="IPR011664">
    <property type="entry name" value="Abi_system_AbiD/AbiF-like"/>
</dbReference>
<gene>
    <name evidence="1" type="ORF">ACFFFR_11165</name>
</gene>
<name>A0ABV6PCT7_9MICC</name>